<proteinExistence type="predicted"/>
<dbReference type="Pfam" id="PF14243">
    <property type="entry name" value="R2K_3"/>
    <property type="match status" value="1"/>
</dbReference>
<evidence type="ECO:0000313" key="3">
    <source>
        <dbReference type="Proteomes" id="UP000036923"/>
    </source>
</evidence>
<gene>
    <name evidence="2" type="ORF">Bccel_2485</name>
</gene>
<keyword evidence="3" id="KW-1185">Reference proteome</keyword>
<dbReference type="SUPFAM" id="SSF56059">
    <property type="entry name" value="Glutathione synthetase ATP-binding domain-like"/>
    <property type="match status" value="1"/>
</dbReference>
<reference evidence="3" key="1">
    <citation type="submission" date="2015-07" db="EMBL/GenBank/DDBJ databases">
        <title>Near-Complete Genome Sequence of the Cellulolytic Bacterium Bacteroides (Pseudobacteroides) cellulosolvens ATCC 35603.</title>
        <authorList>
            <person name="Dassa B."/>
            <person name="Utturkar S.M."/>
            <person name="Klingeman D.M."/>
            <person name="Hurt R.A."/>
            <person name="Keller M."/>
            <person name="Xu J."/>
            <person name="Reddy Y.H.K."/>
            <person name="Borovok I."/>
            <person name="Grinberg I.R."/>
            <person name="Lamed R."/>
            <person name="Zhivin O."/>
            <person name="Bayer E.A."/>
            <person name="Brown S.D."/>
        </authorList>
    </citation>
    <scope>NUCLEOTIDE SEQUENCE [LARGE SCALE GENOMIC DNA]</scope>
    <source>
        <strain evidence="3">DSM 2933</strain>
    </source>
</reference>
<dbReference type="STRING" id="398512.Bccel_2485"/>
<comment type="caution">
    <text evidence="2">The sequence shown here is derived from an EMBL/GenBank/DDBJ whole genome shotgun (WGS) entry which is preliminary data.</text>
</comment>
<accession>A0A0L6JPD6</accession>
<organism evidence="2 3">
    <name type="scientific">Pseudobacteroides cellulosolvens ATCC 35603 = DSM 2933</name>
    <dbReference type="NCBI Taxonomy" id="398512"/>
    <lineage>
        <taxon>Bacteria</taxon>
        <taxon>Bacillati</taxon>
        <taxon>Bacillota</taxon>
        <taxon>Clostridia</taxon>
        <taxon>Eubacteriales</taxon>
        <taxon>Oscillospiraceae</taxon>
        <taxon>Pseudobacteroides</taxon>
    </lineage>
</organism>
<dbReference type="AlphaFoldDB" id="A0A0L6JPD6"/>
<feature type="domain" description="ATP-grasp" evidence="1">
    <location>
        <begin position="6"/>
        <end position="77"/>
    </location>
</feature>
<evidence type="ECO:0000313" key="2">
    <source>
        <dbReference type="EMBL" id="KNY27217.1"/>
    </source>
</evidence>
<dbReference type="eggNOG" id="ENOG5030TXH">
    <property type="taxonomic scope" value="Bacteria"/>
</dbReference>
<dbReference type="Proteomes" id="UP000036923">
    <property type="component" value="Unassembled WGS sequence"/>
</dbReference>
<dbReference type="InterPro" id="IPR025643">
    <property type="entry name" value="R2K_3"/>
</dbReference>
<evidence type="ECO:0000259" key="1">
    <source>
        <dbReference type="Pfam" id="PF14243"/>
    </source>
</evidence>
<protein>
    <recommendedName>
        <fullName evidence="1">ATP-grasp domain-containing protein</fullName>
    </recommendedName>
</protein>
<sequence length="85" mass="9965">MVSSSRYSVYGKKSVDSEDIPDEMIQFAEDCCKVYNPHDVFVMDVALKRDNFYIIECNCFNDSGFYDHDIGEIVKSINNYMRERN</sequence>
<dbReference type="EMBL" id="LGTC01000001">
    <property type="protein sequence ID" value="KNY27217.1"/>
    <property type="molecule type" value="Genomic_DNA"/>
</dbReference>
<name>A0A0L6JPD6_9FIRM</name>